<keyword evidence="3" id="KW-0411">Iron-sulfur</keyword>
<evidence type="ECO:0000256" key="1">
    <source>
        <dbReference type="ARBA" id="ARBA00022723"/>
    </source>
</evidence>
<dbReference type="Gene3D" id="1.20.1440.230">
    <property type="entry name" value="NADH-ubiquinone oxidoreductase 51kDa subunit, iron-sulphur binding domain"/>
    <property type="match status" value="1"/>
</dbReference>
<proteinExistence type="predicted"/>
<gene>
    <name evidence="5" type="ORF">ACFQ08_09515</name>
</gene>
<feature type="non-terminal residue" evidence="5">
    <location>
        <position position="1"/>
    </location>
</feature>
<keyword evidence="6" id="KW-1185">Reference proteome</keyword>
<dbReference type="InterPro" id="IPR037207">
    <property type="entry name" value="Nuop51_4Fe4S-bd_sf"/>
</dbReference>
<keyword evidence="1" id="KW-0479">Metal-binding</keyword>
<keyword evidence="2" id="KW-0408">Iron</keyword>
<sequence length="161" mass="16417">FRAAGTETSPGTALVTVNRDGHTVVSEVALGTRTGEVVGLANAILCGGYFGGLQPASILDVPLDYDAYTTAGSGLGCAAFTVTDDPLGLGRAVAAYFAAESSRQCGVCLNGTKAMAETLAADLVDVEKLSRWATTLPGRGACSLLDGACLLIRSLLEGFRI</sequence>
<dbReference type="Pfam" id="PF10589">
    <property type="entry name" value="NADH_4Fe-4S"/>
    <property type="match status" value="1"/>
</dbReference>
<dbReference type="Proteomes" id="UP001597024">
    <property type="component" value="Unassembled WGS sequence"/>
</dbReference>
<dbReference type="PANTHER" id="PTHR43578:SF3">
    <property type="entry name" value="NADH-QUINONE OXIDOREDUCTASE SUBUNIT F"/>
    <property type="match status" value="1"/>
</dbReference>
<dbReference type="EMBL" id="JBHTHX010000226">
    <property type="protein sequence ID" value="MFD0884784.1"/>
    <property type="molecule type" value="Genomic_DNA"/>
</dbReference>
<reference evidence="6" key="1">
    <citation type="journal article" date="2019" name="Int. J. Syst. Evol. Microbiol.">
        <title>The Global Catalogue of Microorganisms (GCM) 10K type strain sequencing project: providing services to taxonomists for standard genome sequencing and annotation.</title>
        <authorList>
            <consortium name="The Broad Institute Genomics Platform"/>
            <consortium name="The Broad Institute Genome Sequencing Center for Infectious Disease"/>
            <person name="Wu L."/>
            <person name="Ma J."/>
        </authorList>
    </citation>
    <scope>NUCLEOTIDE SEQUENCE [LARGE SCALE GENOMIC DNA]</scope>
    <source>
        <strain evidence="6">CCUG 62974</strain>
    </source>
</reference>
<evidence type="ECO:0000256" key="3">
    <source>
        <dbReference type="ARBA" id="ARBA00023014"/>
    </source>
</evidence>
<protein>
    <submittedName>
        <fullName evidence="5">NADH-ubiquinone oxidoreductase-F iron-sulfur binding region domain-containing protein</fullName>
    </submittedName>
</protein>
<dbReference type="InterPro" id="IPR019575">
    <property type="entry name" value="Nuop51_4Fe4S-bd"/>
</dbReference>
<dbReference type="SUPFAM" id="SSF142984">
    <property type="entry name" value="Nqo1 middle domain-like"/>
    <property type="match status" value="1"/>
</dbReference>
<evidence type="ECO:0000313" key="5">
    <source>
        <dbReference type="EMBL" id="MFD0884784.1"/>
    </source>
</evidence>
<accession>A0ABW3DP43</accession>
<dbReference type="PANTHER" id="PTHR43578">
    <property type="entry name" value="NADH-QUINONE OXIDOREDUCTASE SUBUNIT F"/>
    <property type="match status" value="1"/>
</dbReference>
<organism evidence="5 6">
    <name type="scientific">Streptosporangium algeriense</name>
    <dbReference type="NCBI Taxonomy" id="1682748"/>
    <lineage>
        <taxon>Bacteria</taxon>
        <taxon>Bacillati</taxon>
        <taxon>Actinomycetota</taxon>
        <taxon>Actinomycetes</taxon>
        <taxon>Streptosporangiales</taxon>
        <taxon>Streptosporangiaceae</taxon>
        <taxon>Streptosporangium</taxon>
    </lineage>
</organism>
<name>A0ABW3DP43_9ACTN</name>
<evidence type="ECO:0000313" key="6">
    <source>
        <dbReference type="Proteomes" id="UP001597024"/>
    </source>
</evidence>
<dbReference type="Gene3D" id="3.10.20.600">
    <property type="match status" value="1"/>
</dbReference>
<evidence type="ECO:0000259" key="4">
    <source>
        <dbReference type="Pfam" id="PF10589"/>
    </source>
</evidence>
<dbReference type="SUPFAM" id="SSF140490">
    <property type="entry name" value="Nqo1C-terminal domain-like"/>
    <property type="match status" value="1"/>
</dbReference>
<comment type="caution">
    <text evidence="5">The sequence shown here is derived from an EMBL/GenBank/DDBJ whole genome shotgun (WGS) entry which is preliminary data.</text>
</comment>
<evidence type="ECO:0000256" key="2">
    <source>
        <dbReference type="ARBA" id="ARBA00023004"/>
    </source>
</evidence>
<feature type="domain" description="NADH-ubiquinone oxidoreductase 51kDa subunit iron-sulphur binding" evidence="4">
    <location>
        <begin position="92"/>
        <end position="160"/>
    </location>
</feature>